<keyword evidence="9 12" id="KW-0560">Oxidoreductase</keyword>
<keyword evidence="6" id="KW-0816">Tricarboxylic acid cycle</keyword>
<evidence type="ECO:0000256" key="10">
    <source>
        <dbReference type="ARBA" id="ARBA00030660"/>
    </source>
</evidence>
<proteinExistence type="inferred from homology"/>
<gene>
    <name evidence="12" type="primary">mqo_2</name>
    <name evidence="12" type="ORF">NCTC11694_06496</name>
</gene>
<evidence type="ECO:0000256" key="2">
    <source>
        <dbReference type="ARBA" id="ARBA00001974"/>
    </source>
</evidence>
<evidence type="ECO:0000256" key="6">
    <source>
        <dbReference type="ARBA" id="ARBA00022532"/>
    </source>
</evidence>
<evidence type="ECO:0000313" key="12">
    <source>
        <dbReference type="EMBL" id="STT04685.1"/>
    </source>
</evidence>
<dbReference type="UniPathway" id="UPA00223">
    <property type="reaction ID" value="UER01008"/>
</dbReference>
<name>A0A7H4MUZ1_9ENTR</name>
<dbReference type="EMBL" id="UGJR01000005">
    <property type="protein sequence ID" value="STT04685.1"/>
    <property type="molecule type" value="Genomic_DNA"/>
</dbReference>
<dbReference type="AlphaFoldDB" id="A0A7H4MUZ1"/>
<dbReference type="EC" id="1.1.5.4" evidence="5"/>
<evidence type="ECO:0000256" key="11">
    <source>
        <dbReference type="ARBA" id="ARBA00031550"/>
    </source>
</evidence>
<evidence type="ECO:0000313" key="13">
    <source>
        <dbReference type="Proteomes" id="UP000255050"/>
    </source>
</evidence>
<evidence type="ECO:0000256" key="3">
    <source>
        <dbReference type="ARBA" id="ARBA00005012"/>
    </source>
</evidence>
<evidence type="ECO:0000256" key="5">
    <source>
        <dbReference type="ARBA" id="ARBA00013026"/>
    </source>
</evidence>
<dbReference type="GO" id="GO:0008924">
    <property type="term" value="F:L-malate dehydrogenase (quinone) activity"/>
    <property type="evidence" value="ECO:0007669"/>
    <property type="project" value="UniProtKB-EC"/>
</dbReference>
<reference evidence="12 13" key="1">
    <citation type="submission" date="2018-06" db="EMBL/GenBank/DDBJ databases">
        <authorList>
            <consortium name="Pathogen Informatics"/>
            <person name="Doyle S."/>
        </authorList>
    </citation>
    <scope>NUCLEOTIDE SEQUENCE [LARGE SCALE GENOMIC DNA]</scope>
    <source>
        <strain evidence="12 13">NCTC11694</strain>
    </source>
</reference>
<evidence type="ECO:0000256" key="7">
    <source>
        <dbReference type="ARBA" id="ARBA00022630"/>
    </source>
</evidence>
<dbReference type="Proteomes" id="UP000255050">
    <property type="component" value="Unassembled WGS sequence"/>
</dbReference>
<evidence type="ECO:0000256" key="4">
    <source>
        <dbReference type="ARBA" id="ARBA00006389"/>
    </source>
</evidence>
<comment type="similarity">
    <text evidence="4">Belongs to the MQO family.</text>
</comment>
<keyword evidence="7" id="KW-0285">Flavoprotein</keyword>
<comment type="caution">
    <text evidence="12">The sequence shown here is derived from an EMBL/GenBank/DDBJ whole genome shotgun (WGS) entry which is preliminary data.</text>
</comment>
<accession>A0A7H4MUZ1</accession>
<evidence type="ECO:0000256" key="8">
    <source>
        <dbReference type="ARBA" id="ARBA00022827"/>
    </source>
</evidence>
<comment type="pathway">
    <text evidence="3">Carbohydrate metabolism; tricarboxylic acid cycle; oxaloacetate from (S)-malate (quinone route): step 1/1.</text>
</comment>
<keyword evidence="8" id="KW-0274">FAD</keyword>
<evidence type="ECO:0000256" key="1">
    <source>
        <dbReference type="ARBA" id="ARBA00001139"/>
    </source>
</evidence>
<dbReference type="InterPro" id="IPR006231">
    <property type="entry name" value="MQO"/>
</dbReference>
<dbReference type="Pfam" id="PF06039">
    <property type="entry name" value="Mqo"/>
    <property type="match status" value="1"/>
</dbReference>
<organism evidence="12 13">
    <name type="scientific">Klebsiella michiganensis</name>
    <dbReference type="NCBI Taxonomy" id="1134687"/>
    <lineage>
        <taxon>Bacteria</taxon>
        <taxon>Pseudomonadati</taxon>
        <taxon>Pseudomonadota</taxon>
        <taxon>Gammaproteobacteria</taxon>
        <taxon>Enterobacterales</taxon>
        <taxon>Enterobacteriaceae</taxon>
        <taxon>Klebsiella/Raoultella group</taxon>
        <taxon>Klebsiella</taxon>
    </lineage>
</organism>
<protein>
    <recommendedName>
        <fullName evidence="5">malate dehydrogenase (quinone)</fullName>
        <ecNumber evidence="5">1.1.5.4</ecNumber>
    </recommendedName>
    <alternativeName>
        <fullName evidence="11">MQO</fullName>
    </alternativeName>
    <alternativeName>
        <fullName evidence="10">Malate dehydrogenase [quinone]</fullName>
    </alternativeName>
</protein>
<sequence>MEQRGTGHAALMELNYTPQTANGINIDKAVISTNLSRFLVSFGPTR</sequence>
<comment type="catalytic activity">
    <reaction evidence="1">
        <text>(S)-malate + a quinone = a quinol + oxaloacetate</text>
        <dbReference type="Rhea" id="RHEA:46012"/>
        <dbReference type="ChEBI" id="CHEBI:15589"/>
        <dbReference type="ChEBI" id="CHEBI:16452"/>
        <dbReference type="ChEBI" id="CHEBI:24646"/>
        <dbReference type="ChEBI" id="CHEBI:132124"/>
        <dbReference type="EC" id="1.1.5.4"/>
    </reaction>
</comment>
<comment type="cofactor">
    <cofactor evidence="2">
        <name>FAD</name>
        <dbReference type="ChEBI" id="CHEBI:57692"/>
    </cofactor>
</comment>
<evidence type="ECO:0000256" key="9">
    <source>
        <dbReference type="ARBA" id="ARBA00023002"/>
    </source>
</evidence>
<dbReference type="GO" id="GO:0006099">
    <property type="term" value="P:tricarboxylic acid cycle"/>
    <property type="evidence" value="ECO:0007669"/>
    <property type="project" value="UniProtKB-UniPathway"/>
</dbReference>